<evidence type="ECO:0000313" key="3">
    <source>
        <dbReference type="Proteomes" id="UP000796761"/>
    </source>
</evidence>
<comment type="caution">
    <text evidence="2">The sequence shown here is derived from an EMBL/GenBank/DDBJ whole genome shotgun (WGS) entry which is preliminary data.</text>
</comment>
<organism evidence="2 3">
    <name type="scientific">Zosterops borbonicus</name>
    <dbReference type="NCBI Taxonomy" id="364589"/>
    <lineage>
        <taxon>Eukaryota</taxon>
        <taxon>Metazoa</taxon>
        <taxon>Chordata</taxon>
        <taxon>Craniata</taxon>
        <taxon>Vertebrata</taxon>
        <taxon>Euteleostomi</taxon>
        <taxon>Archelosauria</taxon>
        <taxon>Archosauria</taxon>
        <taxon>Dinosauria</taxon>
        <taxon>Saurischia</taxon>
        <taxon>Theropoda</taxon>
        <taxon>Coelurosauria</taxon>
        <taxon>Aves</taxon>
        <taxon>Neognathae</taxon>
        <taxon>Neoaves</taxon>
        <taxon>Telluraves</taxon>
        <taxon>Australaves</taxon>
        <taxon>Passeriformes</taxon>
        <taxon>Sylvioidea</taxon>
        <taxon>Zosteropidae</taxon>
        <taxon>Zosterops</taxon>
    </lineage>
</organism>
<keyword evidence="3" id="KW-1185">Reference proteome</keyword>
<feature type="compositionally biased region" description="Basic and acidic residues" evidence="1">
    <location>
        <begin position="96"/>
        <end position="111"/>
    </location>
</feature>
<feature type="region of interest" description="Disordered" evidence="1">
    <location>
        <begin position="86"/>
        <end position="118"/>
    </location>
</feature>
<dbReference type="AlphaFoldDB" id="A0A8K1DA22"/>
<proteinExistence type="predicted"/>
<evidence type="ECO:0000256" key="1">
    <source>
        <dbReference type="SAM" id="MobiDB-lite"/>
    </source>
</evidence>
<sequence length="118" mass="12932">MGQTLKEFSDLIAWDFPHEQIQNPAEVGRYLKENCHDDSKEKRIIAISWALAYAYHMLLDTVGQQIEAGRQEDKSAAIAVTQAAANTPATQAVAKPDSEPKPAAKPDREPESAALTSQ</sequence>
<name>A0A8K1DA22_9PASS</name>
<accession>A0A8K1DA22</accession>
<dbReference type="Proteomes" id="UP000796761">
    <property type="component" value="Unassembled WGS sequence"/>
</dbReference>
<gene>
    <name evidence="2" type="ORF">HGM15179_019414</name>
</gene>
<reference evidence="2" key="1">
    <citation type="submission" date="2019-04" db="EMBL/GenBank/DDBJ databases">
        <title>Genome assembly of Zosterops borbonicus 15179.</title>
        <authorList>
            <person name="Leroy T."/>
            <person name="Anselmetti Y."/>
            <person name="Tilak M.-K."/>
            <person name="Nabholz B."/>
        </authorList>
    </citation>
    <scope>NUCLEOTIDE SEQUENCE</scope>
    <source>
        <strain evidence="2">HGM_15179</strain>
        <tissue evidence="2">Muscle</tissue>
    </source>
</reference>
<evidence type="ECO:0000313" key="2">
    <source>
        <dbReference type="EMBL" id="TRZ07697.1"/>
    </source>
</evidence>
<dbReference type="EMBL" id="SWJQ01001665">
    <property type="protein sequence ID" value="TRZ07697.1"/>
    <property type="molecule type" value="Genomic_DNA"/>
</dbReference>
<protein>
    <submittedName>
        <fullName evidence="2">Uncharacterized protein</fullName>
    </submittedName>
</protein>